<dbReference type="eggNOG" id="COG3568">
    <property type="taxonomic scope" value="Bacteria"/>
</dbReference>
<dbReference type="SUPFAM" id="SSF56219">
    <property type="entry name" value="DNase I-like"/>
    <property type="match status" value="1"/>
</dbReference>
<dbReference type="InterPro" id="IPR051916">
    <property type="entry name" value="GPI-anchor_lipid_remodeler"/>
</dbReference>
<dbReference type="PANTHER" id="PTHR14859:SF15">
    <property type="entry name" value="ENDONUCLEASE_EXONUCLEASE_PHOSPHATASE DOMAIN-CONTAINING PROTEIN"/>
    <property type="match status" value="1"/>
</dbReference>
<dbReference type="InterPro" id="IPR036691">
    <property type="entry name" value="Endo/exonu/phosph_ase_sf"/>
</dbReference>
<dbReference type="PANTHER" id="PTHR14859">
    <property type="entry name" value="CALCOFLUOR WHITE HYPERSENSITIVE PROTEIN PRECURSOR"/>
    <property type="match status" value="1"/>
</dbReference>
<dbReference type="Gene3D" id="3.60.10.10">
    <property type="entry name" value="Endonuclease/exonuclease/phosphatase"/>
    <property type="match status" value="1"/>
</dbReference>
<dbReference type="InterPro" id="IPR005135">
    <property type="entry name" value="Endo/exonuclease/phosphatase"/>
</dbReference>
<protein>
    <submittedName>
        <fullName evidence="2">Metal-dependent hydrolase</fullName>
    </submittedName>
</protein>
<keyword evidence="2" id="KW-0378">Hydrolase</keyword>
<proteinExistence type="predicted"/>
<evidence type="ECO:0000313" key="2">
    <source>
        <dbReference type="EMBL" id="EIM28135.1"/>
    </source>
</evidence>
<dbReference type="GO" id="GO:0016020">
    <property type="term" value="C:membrane"/>
    <property type="evidence" value="ECO:0007669"/>
    <property type="project" value="GOC"/>
</dbReference>
<dbReference type="HOGENOM" id="CLU_060500_3_0_5"/>
<organism evidence="2 3">
    <name type="scientific">Microvirga lotononidis</name>
    <dbReference type="NCBI Taxonomy" id="864069"/>
    <lineage>
        <taxon>Bacteria</taxon>
        <taxon>Pseudomonadati</taxon>
        <taxon>Pseudomonadota</taxon>
        <taxon>Alphaproteobacteria</taxon>
        <taxon>Hyphomicrobiales</taxon>
        <taxon>Methylobacteriaceae</taxon>
        <taxon>Microvirga</taxon>
    </lineage>
</organism>
<dbReference type="EMBL" id="JH660645">
    <property type="protein sequence ID" value="EIM28135.1"/>
    <property type="molecule type" value="Genomic_DNA"/>
</dbReference>
<accession>I4YVZ3</accession>
<name>I4YVZ3_9HYPH</name>
<dbReference type="Pfam" id="PF03372">
    <property type="entry name" value="Exo_endo_phos"/>
    <property type="match status" value="1"/>
</dbReference>
<sequence>MTAGCWKELPPAVSGLAGSNPRRSEFGFKLDRIGPHGSETVAQGGLRQGGRVPRILTYNVHRCLGTDGRLSPSRIADVIAAYEPDVVALQELDVGRLRTGGIDQAHAIAQALGMQVHFHASLKVLEEEYGNAILTHRPSQLVKAEALPGWVRKPGLEPRGALWASVRIGGSDVQVINTHLGLRRHERLAQIDTLLGPRWLGHQACRDPVLLVGDLNATPRSRAYRRLASHLCDAQAQIRLPRPRPTFPSRLPMLRIDHVFVSRSVRVLRVETVRTPLARVASDHLPLLVEFEIAQGLGHRSALAHAQE</sequence>
<dbReference type="STRING" id="864069.MicloDRAFT_00047130"/>
<keyword evidence="3" id="KW-1185">Reference proteome</keyword>
<dbReference type="AlphaFoldDB" id="I4YVZ3"/>
<dbReference type="PATRIC" id="fig|864069.3.peg.5083"/>
<dbReference type="Proteomes" id="UP000003947">
    <property type="component" value="Unassembled WGS sequence"/>
</dbReference>
<feature type="domain" description="Endonuclease/exonuclease/phosphatase" evidence="1">
    <location>
        <begin position="56"/>
        <end position="284"/>
    </location>
</feature>
<reference evidence="2 3" key="1">
    <citation type="submission" date="2012-02" db="EMBL/GenBank/DDBJ databases">
        <title>Improved High-Quality Draft sequence of Microvirga sp. WSM3557.</title>
        <authorList>
            <consortium name="US DOE Joint Genome Institute"/>
            <person name="Lucas S."/>
            <person name="Han J."/>
            <person name="Lapidus A."/>
            <person name="Cheng J.-F."/>
            <person name="Goodwin L."/>
            <person name="Pitluck S."/>
            <person name="Peters L."/>
            <person name="Zhang X."/>
            <person name="Detter J.C."/>
            <person name="Han C."/>
            <person name="Tapia R."/>
            <person name="Land M."/>
            <person name="Hauser L."/>
            <person name="Kyrpides N."/>
            <person name="Ivanova N."/>
            <person name="Pagani I."/>
            <person name="Brau L."/>
            <person name="Yates R."/>
            <person name="O'Hara G."/>
            <person name="Rui T."/>
            <person name="Howieson J."/>
            <person name="Reeve W."/>
            <person name="Woyke T."/>
        </authorList>
    </citation>
    <scope>NUCLEOTIDE SEQUENCE [LARGE SCALE GENOMIC DNA]</scope>
    <source>
        <strain evidence="2 3">WSM3557</strain>
    </source>
</reference>
<evidence type="ECO:0000313" key="3">
    <source>
        <dbReference type="Proteomes" id="UP000003947"/>
    </source>
</evidence>
<dbReference type="GO" id="GO:0016787">
    <property type="term" value="F:hydrolase activity"/>
    <property type="evidence" value="ECO:0007669"/>
    <property type="project" value="UniProtKB-KW"/>
</dbReference>
<dbReference type="GO" id="GO:0006506">
    <property type="term" value="P:GPI anchor biosynthetic process"/>
    <property type="evidence" value="ECO:0007669"/>
    <property type="project" value="TreeGrafter"/>
</dbReference>
<evidence type="ECO:0000259" key="1">
    <source>
        <dbReference type="Pfam" id="PF03372"/>
    </source>
</evidence>
<gene>
    <name evidence="2" type="ORF">MicloDRAFT_00047130</name>
</gene>